<dbReference type="OrthoDB" id="16284at2759"/>
<sequence length="153" mass="17409">MHSSDLVTFIREQFGDTFCVCVAGYPQMHPESASKQLDLHYLKAKVDAGADFIITQIILEPQVFIDFVKDCRKIGIQIPIIPGIFVPTDYESLEIMTRVCKLDVPGKIKDNLARMRNEKKLMKKFILESIIQIITDVIASGTTYGFHLFTLNR</sequence>
<evidence type="ECO:0000256" key="3">
    <source>
        <dbReference type="ARBA" id="ARBA00006743"/>
    </source>
</evidence>
<gene>
    <name evidence="9" type="ORF">EAI_17391</name>
</gene>
<dbReference type="AlphaFoldDB" id="E2BRU9"/>
<proteinExistence type="inferred from homology"/>
<dbReference type="GO" id="GO:0005829">
    <property type="term" value="C:cytosol"/>
    <property type="evidence" value="ECO:0007669"/>
    <property type="project" value="TreeGrafter"/>
</dbReference>
<comment type="similarity">
    <text evidence="3">Belongs to the methylenetetrahydrofolate reductase family.</text>
</comment>
<dbReference type="InterPro" id="IPR003171">
    <property type="entry name" value="Mehydrof_redctse-like"/>
</dbReference>
<dbReference type="EMBL" id="GL450042">
    <property type="protein sequence ID" value="EFN81582.1"/>
    <property type="molecule type" value="Genomic_DNA"/>
</dbReference>
<dbReference type="Proteomes" id="UP000008237">
    <property type="component" value="Unassembled WGS sequence"/>
</dbReference>
<reference evidence="9 10" key="1">
    <citation type="journal article" date="2010" name="Science">
        <title>Genomic comparison of the ants Camponotus floridanus and Harpegnathos saltator.</title>
        <authorList>
            <person name="Bonasio R."/>
            <person name="Zhang G."/>
            <person name="Ye C."/>
            <person name="Mutti N.S."/>
            <person name="Fang X."/>
            <person name="Qin N."/>
            <person name="Donahue G."/>
            <person name="Yang P."/>
            <person name="Li Q."/>
            <person name="Li C."/>
            <person name="Zhang P."/>
            <person name="Huang Z."/>
            <person name="Berger S.L."/>
            <person name="Reinberg D."/>
            <person name="Wang J."/>
            <person name="Liebig J."/>
        </authorList>
    </citation>
    <scope>NUCLEOTIDE SEQUENCE [LARGE SCALE GENOMIC DNA]</scope>
    <source>
        <strain evidence="9 10">R22 G/1</strain>
    </source>
</reference>
<comment type="cofactor">
    <cofactor evidence="1">
        <name>FAD</name>
        <dbReference type="ChEBI" id="CHEBI:57692"/>
    </cofactor>
</comment>
<protein>
    <submittedName>
        <fullName evidence="9">Methylenetetrahydrofolate reductase</fullName>
    </submittedName>
</protein>
<accession>E2BRU9</accession>
<dbReference type="SUPFAM" id="SSF51730">
    <property type="entry name" value="FAD-linked oxidoreductase"/>
    <property type="match status" value="1"/>
</dbReference>
<name>E2BRU9_HARSA</name>
<dbReference type="Pfam" id="PF02219">
    <property type="entry name" value="MTHFR"/>
    <property type="match status" value="1"/>
</dbReference>
<keyword evidence="8" id="KW-0812">Transmembrane</keyword>
<dbReference type="Gene3D" id="3.20.20.220">
    <property type="match status" value="1"/>
</dbReference>
<keyword evidence="8" id="KW-0472">Membrane</keyword>
<dbReference type="GO" id="GO:0035999">
    <property type="term" value="P:tetrahydrofolate interconversion"/>
    <property type="evidence" value="ECO:0007669"/>
    <property type="project" value="UniProtKB-UniPathway"/>
</dbReference>
<dbReference type="OMA" id="RKIGIQI"/>
<dbReference type="InParanoid" id="E2BRU9"/>
<evidence type="ECO:0000256" key="6">
    <source>
        <dbReference type="ARBA" id="ARBA00023002"/>
    </source>
</evidence>
<dbReference type="STRING" id="610380.E2BRU9"/>
<evidence type="ECO:0000256" key="7">
    <source>
        <dbReference type="RuleBase" id="RU004254"/>
    </source>
</evidence>
<evidence type="ECO:0000313" key="10">
    <source>
        <dbReference type="Proteomes" id="UP000008237"/>
    </source>
</evidence>
<dbReference type="InterPro" id="IPR029041">
    <property type="entry name" value="FAD-linked_oxidoreductase-like"/>
</dbReference>
<dbReference type="PANTHER" id="PTHR45754:SF3">
    <property type="entry name" value="METHYLENETETRAHYDROFOLATE REDUCTASE (NADPH)"/>
    <property type="match status" value="1"/>
</dbReference>
<evidence type="ECO:0000256" key="2">
    <source>
        <dbReference type="ARBA" id="ARBA00004777"/>
    </source>
</evidence>
<dbReference type="GO" id="GO:0009086">
    <property type="term" value="P:methionine biosynthetic process"/>
    <property type="evidence" value="ECO:0007669"/>
    <property type="project" value="TreeGrafter"/>
</dbReference>
<keyword evidence="10" id="KW-1185">Reference proteome</keyword>
<dbReference type="GO" id="GO:0071949">
    <property type="term" value="F:FAD binding"/>
    <property type="evidence" value="ECO:0007669"/>
    <property type="project" value="TreeGrafter"/>
</dbReference>
<evidence type="ECO:0000256" key="4">
    <source>
        <dbReference type="ARBA" id="ARBA00022630"/>
    </source>
</evidence>
<dbReference type="UniPathway" id="UPA00193"/>
<dbReference type="PANTHER" id="PTHR45754">
    <property type="entry name" value="METHYLENETETRAHYDROFOLATE REDUCTASE"/>
    <property type="match status" value="1"/>
</dbReference>
<evidence type="ECO:0000313" key="9">
    <source>
        <dbReference type="EMBL" id="EFN81582.1"/>
    </source>
</evidence>
<evidence type="ECO:0000256" key="1">
    <source>
        <dbReference type="ARBA" id="ARBA00001974"/>
    </source>
</evidence>
<organism evidence="10">
    <name type="scientific">Harpegnathos saltator</name>
    <name type="common">Jerdon's jumping ant</name>
    <dbReference type="NCBI Taxonomy" id="610380"/>
    <lineage>
        <taxon>Eukaryota</taxon>
        <taxon>Metazoa</taxon>
        <taxon>Ecdysozoa</taxon>
        <taxon>Arthropoda</taxon>
        <taxon>Hexapoda</taxon>
        <taxon>Insecta</taxon>
        <taxon>Pterygota</taxon>
        <taxon>Neoptera</taxon>
        <taxon>Endopterygota</taxon>
        <taxon>Hymenoptera</taxon>
        <taxon>Apocrita</taxon>
        <taxon>Aculeata</taxon>
        <taxon>Formicoidea</taxon>
        <taxon>Formicidae</taxon>
        <taxon>Ponerinae</taxon>
        <taxon>Ponerini</taxon>
        <taxon>Harpegnathos</taxon>
    </lineage>
</organism>
<comment type="pathway">
    <text evidence="2 7">One-carbon metabolism; tetrahydrofolate interconversion.</text>
</comment>
<evidence type="ECO:0000256" key="8">
    <source>
        <dbReference type="SAM" id="Phobius"/>
    </source>
</evidence>
<keyword evidence="4" id="KW-0285">Flavoprotein</keyword>
<keyword evidence="8" id="KW-1133">Transmembrane helix</keyword>
<evidence type="ECO:0000256" key="5">
    <source>
        <dbReference type="ARBA" id="ARBA00022827"/>
    </source>
</evidence>
<feature type="transmembrane region" description="Helical" evidence="8">
    <location>
        <begin position="125"/>
        <end position="146"/>
    </location>
</feature>
<keyword evidence="5" id="KW-0274">FAD</keyword>
<keyword evidence="6" id="KW-0560">Oxidoreductase</keyword>
<dbReference type="GO" id="GO:0004489">
    <property type="term" value="F:methylenetetrahydrofolate reductase [NAD(P)H] activity"/>
    <property type="evidence" value="ECO:0007669"/>
    <property type="project" value="InterPro"/>
</dbReference>